<accession>A0A841KTM1</accession>
<protein>
    <submittedName>
        <fullName evidence="4">Sulfite exporter TauE/SafE/copper chaperone CopZ</fullName>
    </submittedName>
</protein>
<feature type="transmembrane region" description="Helical" evidence="2">
    <location>
        <begin position="154"/>
        <end position="174"/>
    </location>
</feature>
<dbReference type="InterPro" id="IPR017969">
    <property type="entry name" value="Heavy-metal-associated_CS"/>
</dbReference>
<dbReference type="Pfam" id="PF13473">
    <property type="entry name" value="Cupredoxin_1"/>
    <property type="match status" value="1"/>
</dbReference>
<dbReference type="AlphaFoldDB" id="A0A841KTM1"/>
<dbReference type="Gene3D" id="3.30.70.100">
    <property type="match status" value="1"/>
</dbReference>
<feature type="transmembrane region" description="Helical" evidence="2">
    <location>
        <begin position="180"/>
        <end position="203"/>
    </location>
</feature>
<feature type="transmembrane region" description="Helical" evidence="2">
    <location>
        <begin position="230"/>
        <end position="252"/>
    </location>
</feature>
<proteinExistence type="predicted"/>
<reference evidence="4 5" key="1">
    <citation type="submission" date="2020-08" db="EMBL/GenBank/DDBJ databases">
        <title>Genomic Encyclopedia of Type Strains, Phase IV (KMG-IV): sequencing the most valuable type-strain genomes for metagenomic binning, comparative biology and taxonomic classification.</title>
        <authorList>
            <person name="Goeker M."/>
        </authorList>
    </citation>
    <scope>NUCLEOTIDE SEQUENCE [LARGE SCALE GENOMIC DNA]</scope>
    <source>
        <strain evidence="4 5">DSM 103526</strain>
    </source>
</reference>
<gene>
    <name evidence="4" type="ORF">HNQ80_002875</name>
</gene>
<dbReference type="PANTHER" id="PTHR42208">
    <property type="entry name" value="HEAVY METAL TRANSPORTER-RELATED"/>
    <property type="match status" value="1"/>
</dbReference>
<dbReference type="Pfam" id="PF13386">
    <property type="entry name" value="DsbD_2"/>
    <property type="match status" value="1"/>
</dbReference>
<keyword evidence="1" id="KW-0479">Metal-binding</keyword>
<dbReference type="InterPro" id="IPR036163">
    <property type="entry name" value="HMA_dom_sf"/>
</dbReference>
<dbReference type="GO" id="GO:0046872">
    <property type="term" value="F:metal ion binding"/>
    <property type="evidence" value="ECO:0007669"/>
    <property type="project" value="UniProtKB-KW"/>
</dbReference>
<feature type="domain" description="HMA" evidence="3">
    <location>
        <begin position="2"/>
        <end position="68"/>
    </location>
</feature>
<keyword evidence="2" id="KW-1133">Transmembrane helix</keyword>
<evidence type="ECO:0000313" key="5">
    <source>
        <dbReference type="Proteomes" id="UP000579281"/>
    </source>
</evidence>
<name>A0A841KTM1_9FIRM</name>
<organism evidence="4 5">
    <name type="scientific">Anaerosolibacter carboniphilus</name>
    <dbReference type="NCBI Taxonomy" id="1417629"/>
    <lineage>
        <taxon>Bacteria</taxon>
        <taxon>Bacillati</taxon>
        <taxon>Bacillota</taxon>
        <taxon>Clostridia</taxon>
        <taxon>Peptostreptococcales</taxon>
        <taxon>Thermotaleaceae</taxon>
        <taxon>Anaerosolibacter</taxon>
    </lineage>
</organism>
<keyword evidence="5" id="KW-1185">Reference proteome</keyword>
<keyword evidence="2" id="KW-0472">Membrane</keyword>
<dbReference type="InterPro" id="IPR008972">
    <property type="entry name" value="Cupredoxin"/>
</dbReference>
<evidence type="ECO:0000256" key="2">
    <source>
        <dbReference type="SAM" id="Phobius"/>
    </source>
</evidence>
<dbReference type="Proteomes" id="UP000579281">
    <property type="component" value="Unassembled WGS sequence"/>
</dbReference>
<feature type="transmembrane region" description="Helical" evidence="2">
    <location>
        <begin position="298"/>
        <end position="320"/>
    </location>
</feature>
<dbReference type="Gene3D" id="2.60.40.420">
    <property type="entry name" value="Cupredoxins - blue copper proteins"/>
    <property type="match status" value="2"/>
</dbReference>
<dbReference type="EMBL" id="JACHEN010000017">
    <property type="protein sequence ID" value="MBB6216771.1"/>
    <property type="molecule type" value="Genomic_DNA"/>
</dbReference>
<feature type="transmembrane region" description="Helical" evidence="2">
    <location>
        <begin position="107"/>
        <end position="133"/>
    </location>
</feature>
<feature type="transmembrane region" description="Helical" evidence="2">
    <location>
        <begin position="264"/>
        <end position="286"/>
    </location>
</feature>
<dbReference type="CDD" id="cd00371">
    <property type="entry name" value="HMA"/>
    <property type="match status" value="1"/>
</dbReference>
<dbReference type="PROSITE" id="PS01047">
    <property type="entry name" value="HMA_1"/>
    <property type="match status" value="1"/>
</dbReference>
<comment type="caution">
    <text evidence="4">The sequence shown here is derived from an EMBL/GenBank/DDBJ whole genome shotgun (WGS) entry which is preliminary data.</text>
</comment>
<dbReference type="PANTHER" id="PTHR42208:SF1">
    <property type="entry name" value="HEAVY METAL TRANSPORTER"/>
    <property type="match status" value="1"/>
</dbReference>
<evidence type="ECO:0000313" key="4">
    <source>
        <dbReference type="EMBL" id="MBB6216771.1"/>
    </source>
</evidence>
<dbReference type="SUPFAM" id="SSF55008">
    <property type="entry name" value="HMA, heavy metal-associated domain"/>
    <property type="match status" value="1"/>
</dbReference>
<keyword evidence="2" id="KW-0812">Transmembrane</keyword>
<dbReference type="InterPro" id="IPR006121">
    <property type="entry name" value="HMA_dom"/>
</dbReference>
<evidence type="ECO:0000256" key="1">
    <source>
        <dbReference type="ARBA" id="ARBA00022723"/>
    </source>
</evidence>
<dbReference type="InterPro" id="IPR039447">
    <property type="entry name" value="UreH-like_TM_dom"/>
</dbReference>
<evidence type="ECO:0000259" key="3">
    <source>
        <dbReference type="PROSITE" id="PS50846"/>
    </source>
</evidence>
<sequence>MKKITLFIDGMTCGNCEARIEKALQKLNGVHHVKASFHQSRVEIHYDEDLVDEKLFQSNIEALGYGVMKEGKHGFKKVMPLLLLLFAGFYLIQNTIGFNFIPEVSEGMGYGLIFMVGLLTSIHCVAMCGGIALSQSVGETNGGRRFTPSLLYNAGRIVSYTVIGGIVGGVGAVVTPSGQFKGIVAIGAGVFMFLLGLKMLNILHFPNWLGLRMPSIAFGKIGGSTPFRPFFVGLMNGLMPCGPLQTMQLYALGTGSVAKGALSMFFFSAGTVPLLFIFGAITSAISNKSSRTMMKASAVLVMVLGIVMLNRGMALSGMALDLGLMKGTVTEVPEIKMEDGKQVINMTVTANGYTPDNSVVQVGVPVKIKFDVQSINGCNNPIVIPEYNVEVNLMEENPEIEFIPTKEGKIRISCWMGMITSQLTAVNDPSQPVEVAKDNSTNGGLFGGGCCASVQGENKAAVALIADGQQTIEMNVGNDGYSPNIFVVQKDMPVTWIMNGIEINSCNYILTIPDAGFQKEVKEGKNEIRFTPNQEGELVFTCGMNMLSGKIVIVDDVNNVDLEALENSDIPLPASSGGSCH</sequence>
<dbReference type="Pfam" id="PF00403">
    <property type="entry name" value="HMA"/>
    <property type="match status" value="1"/>
</dbReference>
<dbReference type="InterPro" id="IPR028096">
    <property type="entry name" value="EfeO_Cupredoxin"/>
</dbReference>
<dbReference type="PROSITE" id="PS50846">
    <property type="entry name" value="HMA_2"/>
    <property type="match status" value="1"/>
</dbReference>
<dbReference type="FunFam" id="3.30.70.100:FF:000001">
    <property type="entry name" value="ATPase copper transporting beta"/>
    <property type="match status" value="1"/>
</dbReference>
<feature type="transmembrane region" description="Helical" evidence="2">
    <location>
        <begin position="78"/>
        <end position="101"/>
    </location>
</feature>
<dbReference type="RefSeq" id="WP_184311295.1">
    <property type="nucleotide sequence ID" value="NZ_JACHEN010000017.1"/>
</dbReference>
<dbReference type="SUPFAM" id="SSF49503">
    <property type="entry name" value="Cupredoxins"/>
    <property type="match status" value="1"/>
</dbReference>